<keyword evidence="4 5" id="KW-0408">Iron</keyword>
<dbReference type="InterPro" id="IPR002401">
    <property type="entry name" value="Cyt_P450_E_grp-I"/>
</dbReference>
<evidence type="ECO:0000256" key="2">
    <source>
        <dbReference type="ARBA" id="ARBA00022723"/>
    </source>
</evidence>
<protein>
    <recommendedName>
        <fullName evidence="9">Cytochrome P450</fullName>
    </recommendedName>
</protein>
<proteinExistence type="inferred from homology"/>
<dbReference type="InterPro" id="IPR001128">
    <property type="entry name" value="Cyt_P450"/>
</dbReference>
<keyword evidence="3 6" id="KW-0560">Oxidoreductase</keyword>
<dbReference type="Pfam" id="PF00067">
    <property type="entry name" value="p450"/>
    <property type="match status" value="1"/>
</dbReference>
<dbReference type="AlphaFoldDB" id="A0A9D5HKY1"/>
<dbReference type="GO" id="GO:0020037">
    <property type="term" value="F:heme binding"/>
    <property type="evidence" value="ECO:0007669"/>
    <property type="project" value="InterPro"/>
</dbReference>
<comment type="caution">
    <text evidence="7">The sequence shown here is derived from an EMBL/GenBank/DDBJ whole genome shotgun (WGS) entry which is preliminary data.</text>
</comment>
<dbReference type="GO" id="GO:0005506">
    <property type="term" value="F:iron ion binding"/>
    <property type="evidence" value="ECO:0007669"/>
    <property type="project" value="InterPro"/>
</dbReference>
<dbReference type="EMBL" id="JAGGNH010000002">
    <property type="protein sequence ID" value="KAJ0980238.1"/>
    <property type="molecule type" value="Genomic_DNA"/>
</dbReference>
<evidence type="ECO:0000313" key="7">
    <source>
        <dbReference type="EMBL" id="KAJ0980238.1"/>
    </source>
</evidence>
<evidence type="ECO:0008006" key="9">
    <source>
        <dbReference type="Google" id="ProtNLM"/>
    </source>
</evidence>
<evidence type="ECO:0000256" key="4">
    <source>
        <dbReference type="ARBA" id="ARBA00023004"/>
    </source>
</evidence>
<keyword evidence="2 5" id="KW-0479">Metal-binding</keyword>
<evidence type="ECO:0000256" key="6">
    <source>
        <dbReference type="RuleBase" id="RU000461"/>
    </source>
</evidence>
<dbReference type="GO" id="GO:0016705">
    <property type="term" value="F:oxidoreductase activity, acting on paired donors, with incorporation or reduction of molecular oxygen"/>
    <property type="evidence" value="ECO:0007669"/>
    <property type="project" value="InterPro"/>
</dbReference>
<comment type="cofactor">
    <cofactor evidence="5">
        <name>heme</name>
        <dbReference type="ChEBI" id="CHEBI:30413"/>
    </cofactor>
</comment>
<feature type="binding site" description="axial binding residue" evidence="5">
    <location>
        <position position="428"/>
    </location>
    <ligand>
        <name>heme</name>
        <dbReference type="ChEBI" id="CHEBI:30413"/>
    </ligand>
    <ligandPart>
        <name>Fe</name>
        <dbReference type="ChEBI" id="CHEBI:18248"/>
    </ligandPart>
</feature>
<reference evidence="7" key="2">
    <citation type="journal article" date="2022" name="Hortic Res">
        <title>The genome of Dioscorea zingiberensis sheds light on the biosynthesis, origin and evolution of the medicinally important diosgenin saponins.</title>
        <authorList>
            <person name="Li Y."/>
            <person name="Tan C."/>
            <person name="Li Z."/>
            <person name="Guo J."/>
            <person name="Li S."/>
            <person name="Chen X."/>
            <person name="Wang C."/>
            <person name="Dai X."/>
            <person name="Yang H."/>
            <person name="Song W."/>
            <person name="Hou L."/>
            <person name="Xu J."/>
            <person name="Tong Z."/>
            <person name="Xu A."/>
            <person name="Yuan X."/>
            <person name="Wang W."/>
            <person name="Yang Q."/>
            <person name="Chen L."/>
            <person name="Sun Z."/>
            <person name="Wang K."/>
            <person name="Pan B."/>
            <person name="Chen J."/>
            <person name="Bao Y."/>
            <person name="Liu F."/>
            <person name="Qi X."/>
            <person name="Gang D.R."/>
            <person name="Wen J."/>
            <person name="Li J."/>
        </authorList>
    </citation>
    <scope>NUCLEOTIDE SEQUENCE</scope>
    <source>
        <strain evidence="7">Dzin_1.0</strain>
    </source>
</reference>
<dbReference type="PRINTS" id="PR00463">
    <property type="entry name" value="EP450I"/>
</dbReference>
<dbReference type="SUPFAM" id="SSF48264">
    <property type="entry name" value="Cytochrome P450"/>
    <property type="match status" value="1"/>
</dbReference>
<dbReference type="InterPro" id="IPR050651">
    <property type="entry name" value="Plant_Cytochrome_P450_Monoox"/>
</dbReference>
<dbReference type="PANTHER" id="PTHR47947">
    <property type="entry name" value="CYTOCHROME P450 82C3-RELATED"/>
    <property type="match status" value="1"/>
</dbReference>
<reference evidence="7" key="1">
    <citation type="submission" date="2021-03" db="EMBL/GenBank/DDBJ databases">
        <authorList>
            <person name="Li Z."/>
            <person name="Yang C."/>
        </authorList>
    </citation>
    <scope>NUCLEOTIDE SEQUENCE</scope>
    <source>
        <strain evidence="7">Dzin_1.0</strain>
        <tissue evidence="7">Leaf</tissue>
    </source>
</reference>
<keyword evidence="6" id="KW-0503">Monooxygenase</keyword>
<evidence type="ECO:0000313" key="8">
    <source>
        <dbReference type="Proteomes" id="UP001085076"/>
    </source>
</evidence>
<dbReference type="CDD" id="cd20653">
    <property type="entry name" value="CYP81"/>
    <property type="match status" value="1"/>
</dbReference>
<dbReference type="InterPro" id="IPR017972">
    <property type="entry name" value="Cyt_P450_CS"/>
</dbReference>
<keyword evidence="8" id="KW-1185">Reference proteome</keyword>
<evidence type="ECO:0000256" key="1">
    <source>
        <dbReference type="ARBA" id="ARBA00022617"/>
    </source>
</evidence>
<accession>A0A9D5HKY1</accession>
<dbReference type="FunFam" id="1.10.630.10:FF:000026">
    <property type="entry name" value="Cytochrome P450 82C4"/>
    <property type="match status" value="1"/>
</dbReference>
<organism evidence="7 8">
    <name type="scientific">Dioscorea zingiberensis</name>
    <dbReference type="NCBI Taxonomy" id="325984"/>
    <lineage>
        <taxon>Eukaryota</taxon>
        <taxon>Viridiplantae</taxon>
        <taxon>Streptophyta</taxon>
        <taxon>Embryophyta</taxon>
        <taxon>Tracheophyta</taxon>
        <taxon>Spermatophyta</taxon>
        <taxon>Magnoliopsida</taxon>
        <taxon>Liliopsida</taxon>
        <taxon>Dioscoreales</taxon>
        <taxon>Dioscoreaceae</taxon>
        <taxon>Dioscorea</taxon>
    </lineage>
</organism>
<gene>
    <name evidence="7" type="ORF">J5N97_008493</name>
</gene>
<dbReference type="Gene3D" id="1.10.630.10">
    <property type="entry name" value="Cytochrome P450"/>
    <property type="match status" value="1"/>
</dbReference>
<dbReference type="InterPro" id="IPR036396">
    <property type="entry name" value="Cyt_P450_sf"/>
</dbReference>
<dbReference type="PROSITE" id="PS00086">
    <property type="entry name" value="CYTOCHROME_P450"/>
    <property type="match status" value="1"/>
</dbReference>
<dbReference type="PANTHER" id="PTHR47947:SF3">
    <property type="entry name" value="CYTOCHROME P450 81D1-LIKE"/>
    <property type="match status" value="1"/>
</dbReference>
<keyword evidence="1 5" id="KW-0349">Heme</keyword>
<dbReference type="Proteomes" id="UP001085076">
    <property type="component" value="Miscellaneous, Linkage group lg02"/>
</dbReference>
<comment type="similarity">
    <text evidence="6">Belongs to the cytochrome P450 family.</text>
</comment>
<evidence type="ECO:0000256" key="5">
    <source>
        <dbReference type="PIRSR" id="PIRSR602401-1"/>
    </source>
</evidence>
<sequence length="492" mass="55658">MELSLYHLLAILIALVFISKHLLQLHHSKPLAIPILGHLHLLRNPVHRSLAGIAAKHGHVLRLRFGSRPVLIVSSPSAAEECFTKNDIIFANRPRILPAKHFGYDSTSLVFRPFSPLWRAHRRFTSLHAMSPSRLSHGLSSELRLLIRGLYSGDREGFQKTEIRSWLFELTMNLVMGMITGKRYYAEEKRRLRKLLEEMFLLSGATSMEDFVPLARWLGSSSVRRRIETVGKEMDEFLQGLIEERRKLGNWKENDSSTIIIDIMLALQEKEPEDYSDIAIKGVILSLITGGTETSSGTMEWAMALLVNHPEAMKKVKDEIGEHVGHARLVMDSDISKLRYLNNVIKETLRLFPAGPLLVPHESSQDCTVAGLHVPKGTMLLVNAYAMQRDPELWEDPLEFKPERFDVESYGDDQGYKCIPFGSGRRRCPGETMAWKVMGLTLSALIQCFEWKRVGPELVDLTEGVGLSMPMATPLEVIYKPCPEMLAVLSQI</sequence>
<name>A0A9D5HKY1_9LILI</name>
<evidence type="ECO:0000256" key="3">
    <source>
        <dbReference type="ARBA" id="ARBA00023002"/>
    </source>
</evidence>
<dbReference type="PRINTS" id="PR00385">
    <property type="entry name" value="P450"/>
</dbReference>
<dbReference type="OrthoDB" id="767138at2759"/>
<dbReference type="GO" id="GO:0004497">
    <property type="term" value="F:monooxygenase activity"/>
    <property type="evidence" value="ECO:0007669"/>
    <property type="project" value="UniProtKB-KW"/>
</dbReference>